<dbReference type="Gene3D" id="3.90.190.10">
    <property type="entry name" value="Protein tyrosine phosphatase superfamily"/>
    <property type="match status" value="1"/>
</dbReference>
<feature type="region of interest" description="Disordered" evidence="1">
    <location>
        <begin position="254"/>
        <end position="302"/>
    </location>
</feature>
<evidence type="ECO:0000313" key="4">
    <source>
        <dbReference type="Proteomes" id="UP000215332"/>
    </source>
</evidence>
<dbReference type="EMBL" id="LT906441">
    <property type="protein sequence ID" value="SNV36229.1"/>
    <property type="molecule type" value="Genomic_DNA"/>
</dbReference>
<dbReference type="SUPFAM" id="SSF52799">
    <property type="entry name" value="(Phosphotyrosine protein) phosphatases II"/>
    <property type="match status" value="1"/>
</dbReference>
<dbReference type="InterPro" id="IPR000387">
    <property type="entry name" value="Tyr_Pase_dom"/>
</dbReference>
<dbReference type="AlphaFoldDB" id="A0A239WPQ4"/>
<accession>A0A239WPQ4</accession>
<reference evidence="3 4" key="1">
    <citation type="submission" date="2017-06" db="EMBL/GenBank/DDBJ databases">
        <authorList>
            <consortium name="Pathogen Informatics"/>
        </authorList>
    </citation>
    <scope>NUCLEOTIDE SEQUENCE [LARGE SCALE GENOMIC DNA]</scope>
    <source>
        <strain evidence="3 4">NCTC11865</strain>
    </source>
</reference>
<dbReference type="GO" id="GO:0004725">
    <property type="term" value="F:protein tyrosine phosphatase activity"/>
    <property type="evidence" value="ECO:0007669"/>
    <property type="project" value="UniProtKB-EC"/>
</dbReference>
<protein>
    <submittedName>
        <fullName evidence="3">Tyrosine-protein phosphatase</fullName>
        <ecNumber evidence="3">3.1.3.48</ecNumber>
    </submittedName>
</protein>
<feature type="compositionally biased region" description="Polar residues" evidence="1">
    <location>
        <begin position="284"/>
        <end position="296"/>
    </location>
</feature>
<evidence type="ECO:0000259" key="2">
    <source>
        <dbReference type="PROSITE" id="PS50056"/>
    </source>
</evidence>
<keyword evidence="3" id="KW-0378">Hydrolase</keyword>
<dbReference type="Proteomes" id="UP000215332">
    <property type="component" value="Chromosome 1"/>
</dbReference>
<dbReference type="PROSITE" id="PS00383">
    <property type="entry name" value="TYR_PHOSPHATASE_1"/>
    <property type="match status" value="1"/>
</dbReference>
<dbReference type="InterPro" id="IPR026893">
    <property type="entry name" value="Tyr/Ser_Pase_IphP-type"/>
</dbReference>
<name>A0A239WPQ4_9ACTN</name>
<evidence type="ECO:0000256" key="1">
    <source>
        <dbReference type="SAM" id="MobiDB-lite"/>
    </source>
</evidence>
<dbReference type="RefSeq" id="WP_021105862.1">
    <property type="nucleotide sequence ID" value="NZ_LT906441.1"/>
</dbReference>
<organism evidence="3 4">
    <name type="scientific">Cutibacterium granulosum</name>
    <dbReference type="NCBI Taxonomy" id="33011"/>
    <lineage>
        <taxon>Bacteria</taxon>
        <taxon>Bacillati</taxon>
        <taxon>Actinomycetota</taxon>
        <taxon>Actinomycetes</taxon>
        <taxon>Propionibacteriales</taxon>
        <taxon>Propionibacteriaceae</taxon>
        <taxon>Cutibacterium</taxon>
    </lineage>
</organism>
<dbReference type="InterPro" id="IPR029021">
    <property type="entry name" value="Prot-tyrosine_phosphatase-like"/>
</dbReference>
<gene>
    <name evidence="3" type="primary">iphP</name>
    <name evidence="3" type="ORF">SAMEA4412665_01335</name>
</gene>
<dbReference type="PROSITE" id="PS50056">
    <property type="entry name" value="TYR_PHOSPHATASE_2"/>
    <property type="match status" value="1"/>
</dbReference>
<evidence type="ECO:0000313" key="3">
    <source>
        <dbReference type="EMBL" id="SNV36229.1"/>
    </source>
</evidence>
<dbReference type="eggNOG" id="COG2365">
    <property type="taxonomic scope" value="Bacteria"/>
</dbReference>
<feature type="domain" description="Tyrosine specific protein phosphatases" evidence="2">
    <location>
        <begin position="120"/>
        <end position="178"/>
    </location>
</feature>
<sequence>MAFSWIELDGVLNMRDLVGTRLAGGDRIAPHRLVRSDNLNFLTDHDVAVLIEQIGVVDVVDLRSNYECQRIGLSPLEDDPRVRVHHGSLYPETDPSSDVPPWKASVDAIGSANRNDELAQHYLNYLRWSPEVVVDHLRVIASSPGATVVHCAAGKDRTGTIIGLLLCALGADEQDIIDDYAASGQRLSQIVARLGEAASAGAATHGAYDTPDQSTPPEVMARFLELLGGQQGALDLLGSHGWTAADHEQLRRTLTSPHTTVGSRDGASARHPGDGGRVPVAGSVPTTGQQPPAESTTQDHEL</sequence>
<dbReference type="Pfam" id="PF13350">
    <property type="entry name" value="Y_phosphatase3"/>
    <property type="match status" value="1"/>
</dbReference>
<dbReference type="EC" id="3.1.3.48" evidence="3"/>
<dbReference type="KEGG" id="cgrn:4412665_01335"/>
<dbReference type="InterPro" id="IPR016130">
    <property type="entry name" value="Tyr_Pase_AS"/>
</dbReference>
<proteinExistence type="predicted"/>